<dbReference type="EMBL" id="WSZM01000091">
    <property type="protein sequence ID" value="KAF4043239.1"/>
    <property type="molecule type" value="Genomic_DNA"/>
</dbReference>
<protein>
    <submittedName>
        <fullName evidence="1">Uncharacterized protein</fullName>
    </submittedName>
</protein>
<organism evidence="1 2">
    <name type="scientific">Phytophthora infestans</name>
    <name type="common">Potato late blight agent</name>
    <name type="synonym">Botrytis infestans</name>
    <dbReference type="NCBI Taxonomy" id="4787"/>
    <lineage>
        <taxon>Eukaryota</taxon>
        <taxon>Sar</taxon>
        <taxon>Stramenopiles</taxon>
        <taxon>Oomycota</taxon>
        <taxon>Peronosporomycetes</taxon>
        <taxon>Peronosporales</taxon>
        <taxon>Peronosporaceae</taxon>
        <taxon>Phytophthora</taxon>
    </lineage>
</organism>
<reference evidence="1" key="1">
    <citation type="submission" date="2020-04" db="EMBL/GenBank/DDBJ databases">
        <title>Hybrid Assembly of Korean Phytophthora infestans isolates.</title>
        <authorList>
            <person name="Prokchorchik M."/>
            <person name="Lee Y."/>
            <person name="Seo J."/>
            <person name="Cho J.-H."/>
            <person name="Park Y.-E."/>
            <person name="Jang D.-C."/>
            <person name="Im J.-S."/>
            <person name="Choi J.-G."/>
            <person name="Park H.-J."/>
            <person name="Lee G.-B."/>
            <person name="Lee Y.-G."/>
            <person name="Hong S.-Y."/>
            <person name="Cho K."/>
            <person name="Sohn K.H."/>
        </authorList>
    </citation>
    <scope>NUCLEOTIDE SEQUENCE</scope>
    <source>
        <strain evidence="1">KR_1_A1</strain>
    </source>
</reference>
<gene>
    <name evidence="1" type="ORF">GN244_ATG04448</name>
</gene>
<proteinExistence type="predicted"/>
<name>A0A833T6G8_PHYIN</name>
<evidence type="ECO:0000313" key="1">
    <source>
        <dbReference type="EMBL" id="KAF4043239.1"/>
    </source>
</evidence>
<sequence length="72" mass="8337">MSAPTSHYPIALIPYSKDLWWRAVALLHVYNIPLHESVLLGSKLRTTRPLYSLYRSDGVVNGNQEQKEKRTR</sequence>
<keyword evidence="2" id="KW-1185">Reference proteome</keyword>
<comment type="caution">
    <text evidence="1">The sequence shown here is derived from an EMBL/GenBank/DDBJ whole genome shotgun (WGS) entry which is preliminary data.</text>
</comment>
<dbReference type="Proteomes" id="UP000602510">
    <property type="component" value="Unassembled WGS sequence"/>
</dbReference>
<accession>A0A833T6G8</accession>
<evidence type="ECO:0000313" key="2">
    <source>
        <dbReference type="Proteomes" id="UP000602510"/>
    </source>
</evidence>
<dbReference type="AlphaFoldDB" id="A0A833T6G8"/>